<dbReference type="Proteomes" id="UP000244450">
    <property type="component" value="Unassembled WGS sequence"/>
</dbReference>
<protein>
    <submittedName>
        <fullName evidence="1">Uncharacterized protein</fullName>
    </submittedName>
</protein>
<evidence type="ECO:0000313" key="1">
    <source>
        <dbReference type="EMBL" id="PUZ24935.1"/>
    </source>
</evidence>
<dbReference type="EMBL" id="QCYK01000002">
    <property type="protein sequence ID" value="PUZ24935.1"/>
    <property type="molecule type" value="Genomic_DNA"/>
</dbReference>
<reference evidence="1 2" key="1">
    <citation type="submission" date="2018-04" db="EMBL/GenBank/DDBJ databases">
        <title>Chitinophaga fuyangensis sp. nov., isolated from soil in a chemical factory.</title>
        <authorList>
            <person name="Chen K."/>
        </authorList>
    </citation>
    <scope>NUCLEOTIDE SEQUENCE [LARGE SCALE GENOMIC DNA]</scope>
    <source>
        <strain evidence="1 2">LY-1</strain>
    </source>
</reference>
<proteinExistence type="predicted"/>
<evidence type="ECO:0000313" key="2">
    <source>
        <dbReference type="Proteomes" id="UP000244450"/>
    </source>
</evidence>
<dbReference type="Pfam" id="PF15603">
    <property type="entry name" value="Imm74"/>
    <property type="match status" value="1"/>
</dbReference>
<keyword evidence="2" id="KW-1185">Reference proteome</keyword>
<dbReference type="OrthoDB" id="1495580at2"/>
<organism evidence="1 2">
    <name type="scientific">Chitinophaga parva</name>
    <dbReference type="NCBI Taxonomy" id="2169414"/>
    <lineage>
        <taxon>Bacteria</taxon>
        <taxon>Pseudomonadati</taxon>
        <taxon>Bacteroidota</taxon>
        <taxon>Chitinophagia</taxon>
        <taxon>Chitinophagales</taxon>
        <taxon>Chitinophagaceae</taxon>
        <taxon>Chitinophaga</taxon>
    </lineage>
</organism>
<dbReference type="RefSeq" id="WP_108686772.1">
    <property type="nucleotide sequence ID" value="NZ_QCYK01000002.1"/>
</dbReference>
<sequence length="80" mass="9152">MNQPIKITGTRSYILVEFGSKSVKIEGELTLTPAFYASIRSIKNWESPHQDMEISPAERKEIIDQVLAQNNPDFKIIFVE</sequence>
<name>A0A2T7BF80_9BACT</name>
<dbReference type="InterPro" id="IPR028148">
    <property type="entry name" value="Imm74"/>
</dbReference>
<accession>A0A2T7BF80</accession>
<dbReference type="AlphaFoldDB" id="A0A2T7BF80"/>
<comment type="caution">
    <text evidence="1">The sequence shown here is derived from an EMBL/GenBank/DDBJ whole genome shotgun (WGS) entry which is preliminary data.</text>
</comment>
<gene>
    <name evidence="1" type="ORF">DCC81_11495</name>
</gene>